<gene>
    <name evidence="2" type="ORF">BN2458_PEG0437</name>
    <name evidence="3" type="ORF">LS75_001020</name>
</gene>
<sequence>MINFKLLELSDRAVLQPFVSVQGRWIADTSFTNMFMWRHAREISFALLQGHCVIQTRYPNANPFIFYPLGKGDKKPIIEALIAYYKTLNLPLEFHSLTQEECDELARDFPGQFEIEKQRDRFDYIYNTQELISLTGRKFHKKKNHLNRFYLQYPQTKFETISSTNIDEVIAVNNLWYSNANKDDKGLYFENLGINDSLTYFDELSLQGGILRIDNEIAAFSFGEELDKDCALIHIEKANIIFNGAYQAINQALLKHTFSHTQYANREEDLGIEGLRKAKLSYQPAFLLEKSNARFKM</sequence>
<dbReference type="KEGG" id="hty:BN2458_PEG0437"/>
<dbReference type="STRING" id="76936.BN2458_PEG0437"/>
<dbReference type="InterPro" id="IPR016181">
    <property type="entry name" value="Acyl_CoA_acyltransferase"/>
</dbReference>
<dbReference type="Pfam" id="PF09924">
    <property type="entry name" value="LPG_synthase_C"/>
    <property type="match status" value="1"/>
</dbReference>
<reference evidence="5" key="2">
    <citation type="submission" date="2015-11" db="EMBL/GenBank/DDBJ databases">
        <authorList>
            <person name="Anvar S.Y."/>
        </authorList>
    </citation>
    <scope>NUCLEOTIDE SEQUENCE [LARGE SCALE GENOMIC DNA]</scope>
</reference>
<evidence type="ECO:0000259" key="1">
    <source>
        <dbReference type="Pfam" id="PF09924"/>
    </source>
</evidence>
<evidence type="ECO:0000313" key="2">
    <source>
        <dbReference type="EMBL" id="CUU39323.1"/>
    </source>
</evidence>
<dbReference type="GeneID" id="78150748"/>
<reference evidence="3 4" key="1">
    <citation type="journal article" date="2014" name="Genome Announc.">
        <title>Draft genome sequences of eight enterohepatic helicobacter species isolated from both laboratory and wild rodents.</title>
        <authorList>
            <person name="Sheh A."/>
            <person name="Shen Z."/>
            <person name="Fox J.G."/>
        </authorList>
    </citation>
    <scope>NUCLEOTIDE SEQUENCE [LARGE SCALE GENOMIC DNA]</scope>
    <source>
        <strain evidence="3 4">MIT 98-6810</strain>
    </source>
</reference>
<feature type="domain" description="Phosphatidylglycerol lysyltransferase C-terminal" evidence="1">
    <location>
        <begin position="27"/>
        <end position="289"/>
    </location>
</feature>
<dbReference type="Proteomes" id="UP000029925">
    <property type="component" value="Unassembled WGS sequence"/>
</dbReference>
<dbReference type="PANTHER" id="PTHR41373:SF1">
    <property type="entry name" value="PHOSPHATIDYLGLYCEROL LYSYLTRANSFERASE C-TERMINAL DOMAIN-CONTAINING PROTEIN"/>
    <property type="match status" value="1"/>
</dbReference>
<protein>
    <submittedName>
        <fullName evidence="3">DUF2156 domain-containing protein</fullName>
    </submittedName>
</protein>
<evidence type="ECO:0000313" key="3">
    <source>
        <dbReference type="EMBL" id="TLD79552.1"/>
    </source>
</evidence>
<dbReference type="Gene3D" id="3.40.630.30">
    <property type="match status" value="1"/>
</dbReference>
<proteinExistence type="predicted"/>
<organism evidence="2 5">
    <name type="scientific">Helicobacter typhlonius</name>
    <dbReference type="NCBI Taxonomy" id="76936"/>
    <lineage>
        <taxon>Bacteria</taxon>
        <taxon>Pseudomonadati</taxon>
        <taxon>Campylobacterota</taxon>
        <taxon>Epsilonproteobacteria</taxon>
        <taxon>Campylobacterales</taxon>
        <taxon>Helicobacteraceae</taxon>
        <taxon>Helicobacter</taxon>
    </lineage>
</organism>
<dbReference type="Proteomes" id="UP000064525">
    <property type="component" value="Chromosome I"/>
</dbReference>
<dbReference type="PATRIC" id="fig|76936.10.peg.426"/>
<name>A0A099UHN8_9HELI</name>
<dbReference type="InterPro" id="IPR016732">
    <property type="entry name" value="UCP018688"/>
</dbReference>
<reference evidence="2" key="3">
    <citation type="submission" date="2015-11" db="EMBL/GenBank/DDBJ databases">
        <authorList>
            <person name="Zhang Y."/>
            <person name="Guo Z."/>
        </authorList>
    </citation>
    <scope>NUCLEOTIDE SEQUENCE</scope>
    <source>
        <strain evidence="2">1</strain>
    </source>
</reference>
<dbReference type="SUPFAM" id="SSF55729">
    <property type="entry name" value="Acyl-CoA N-acyltransferases (Nat)"/>
    <property type="match status" value="2"/>
</dbReference>
<dbReference type="OrthoDB" id="9765580at2"/>
<dbReference type="PIRSF" id="PIRSF018688">
    <property type="entry name" value="UCP018688"/>
    <property type="match status" value="1"/>
</dbReference>
<dbReference type="RefSeq" id="WP_034325473.1">
    <property type="nucleotide sequence ID" value="NZ_CAJTQN010000006.1"/>
</dbReference>
<keyword evidence="4" id="KW-1185">Reference proteome</keyword>
<dbReference type="AlphaFoldDB" id="A0A099UHN8"/>
<evidence type="ECO:0000313" key="4">
    <source>
        <dbReference type="Proteomes" id="UP000029925"/>
    </source>
</evidence>
<dbReference type="InterPro" id="IPR024320">
    <property type="entry name" value="LPG_synthase_C"/>
</dbReference>
<dbReference type="EMBL" id="JRPF02000001">
    <property type="protein sequence ID" value="TLD79552.1"/>
    <property type="molecule type" value="Genomic_DNA"/>
</dbReference>
<accession>A0A099UHN8</accession>
<dbReference type="PANTHER" id="PTHR41373">
    <property type="entry name" value="DUF2156 DOMAIN-CONTAINING PROTEIN"/>
    <property type="match status" value="1"/>
</dbReference>
<dbReference type="EMBL" id="LN907858">
    <property type="protein sequence ID" value="CUU39323.1"/>
    <property type="molecule type" value="Genomic_DNA"/>
</dbReference>
<evidence type="ECO:0000313" key="5">
    <source>
        <dbReference type="Proteomes" id="UP000064525"/>
    </source>
</evidence>